<dbReference type="InterPro" id="IPR024671">
    <property type="entry name" value="Atg22-like"/>
</dbReference>
<proteinExistence type="predicted"/>
<evidence type="ECO:0000256" key="5">
    <source>
        <dbReference type="ARBA" id="ARBA00023136"/>
    </source>
</evidence>
<dbReference type="InterPro" id="IPR020846">
    <property type="entry name" value="MFS_dom"/>
</dbReference>
<reference evidence="8 9" key="1">
    <citation type="submission" date="2019-03" db="EMBL/GenBank/DDBJ databases">
        <title>Efficiently degradation of phenoxyalkanoic acid herbicides by Cupriavidus oxalaticus strain X32.</title>
        <authorList>
            <person name="Sheng X."/>
        </authorList>
    </citation>
    <scope>NUCLEOTIDE SEQUENCE [LARGE SCALE GENOMIC DNA]</scope>
    <source>
        <strain evidence="8 9">X32</strain>
        <plasmid evidence="8 9">unnamed1</plasmid>
    </source>
</reference>
<evidence type="ECO:0000256" key="3">
    <source>
        <dbReference type="ARBA" id="ARBA00022692"/>
    </source>
</evidence>
<keyword evidence="4 6" id="KW-1133">Transmembrane helix</keyword>
<feature type="transmembrane region" description="Helical" evidence="6">
    <location>
        <begin position="99"/>
        <end position="118"/>
    </location>
</feature>
<feature type="transmembrane region" description="Helical" evidence="6">
    <location>
        <begin position="324"/>
        <end position="342"/>
    </location>
</feature>
<keyword evidence="3 6" id="KW-0812">Transmembrane</keyword>
<dbReference type="PROSITE" id="PS50850">
    <property type="entry name" value="MFS"/>
    <property type="match status" value="1"/>
</dbReference>
<organism evidence="8 9">
    <name type="scientific">Cupriavidus oxalaticus</name>
    <dbReference type="NCBI Taxonomy" id="96344"/>
    <lineage>
        <taxon>Bacteria</taxon>
        <taxon>Pseudomonadati</taxon>
        <taxon>Pseudomonadota</taxon>
        <taxon>Betaproteobacteria</taxon>
        <taxon>Burkholderiales</taxon>
        <taxon>Burkholderiaceae</taxon>
        <taxon>Cupriavidus</taxon>
    </lineage>
</organism>
<dbReference type="PANTHER" id="PTHR23519:SF1">
    <property type="entry name" value="AUTOPHAGY-RELATED PROTEIN 22"/>
    <property type="match status" value="1"/>
</dbReference>
<evidence type="ECO:0000256" key="4">
    <source>
        <dbReference type="ARBA" id="ARBA00022989"/>
    </source>
</evidence>
<keyword evidence="8" id="KW-0614">Plasmid</keyword>
<dbReference type="InterPro" id="IPR036259">
    <property type="entry name" value="MFS_trans_sf"/>
</dbReference>
<feature type="transmembrane region" description="Helical" evidence="6">
    <location>
        <begin position="261"/>
        <end position="283"/>
    </location>
</feature>
<protein>
    <submittedName>
        <fullName evidence="8">MFS transporter</fullName>
    </submittedName>
</protein>
<dbReference type="KEGG" id="cox:E0W60_32815"/>
<dbReference type="Gene3D" id="1.20.1250.20">
    <property type="entry name" value="MFS general substrate transporter like domains"/>
    <property type="match status" value="1"/>
</dbReference>
<dbReference type="STRING" id="1349762.GCA_001592245_05966"/>
<feature type="transmembrane region" description="Helical" evidence="6">
    <location>
        <begin position="195"/>
        <end position="219"/>
    </location>
</feature>
<geneLocation type="plasmid" evidence="8">
    <name>unnamed1</name>
</geneLocation>
<gene>
    <name evidence="8" type="ORF">E0W60_32815</name>
</gene>
<feature type="transmembrane region" description="Helical" evidence="6">
    <location>
        <begin position="295"/>
        <end position="312"/>
    </location>
</feature>
<feature type="transmembrane region" description="Helical" evidence="6">
    <location>
        <begin position="415"/>
        <end position="434"/>
    </location>
</feature>
<dbReference type="OrthoDB" id="9768783at2"/>
<sequence>MTVPQSHGRARALHAPSALGPDVRPREVWAWAMYDFANSGYTTVVITALFNAYFVAVVAGNAPWATLAWTAALSLSYALVVLSAPLVGAYADLRAAKKTLLAVTTAGCVVFTALLYFAQPGTLGLAILCVVLSNFFFSSGENLIAAFLPSLSTPRALGRVSGWGWSLGYIGGLVTLGLCLLYVNWATARGHVASQFVPVTMLITAAIFALASLPTFLLLGDRGAPQIAVAAPAGEQAIGVAWARVWQRLSQLRQFRDLRRFLLCTLFYQAGIQAVITLTAIYANQAMGFSTQQTLTLVLVVNLTAAAGSLLFGHVQDRIGHVRAIALTLLGWILTILLARAARDAPLFWLAANVAGLCLGAAQSAGRAMVGLLAPPSRAAEFFGLWGLAVKLASIAGPLTYGMATWLTGGDHRQALLVTGSYFVVGLGLLCRVNTGRGRQAALRAERKVGMETGNGVATAIPPCQ</sequence>
<evidence type="ECO:0000313" key="8">
    <source>
        <dbReference type="EMBL" id="QBY55752.1"/>
    </source>
</evidence>
<feature type="transmembrane region" description="Helical" evidence="6">
    <location>
        <begin position="348"/>
        <end position="370"/>
    </location>
</feature>
<dbReference type="Proteomes" id="UP000295294">
    <property type="component" value="Plasmid unnamed1"/>
</dbReference>
<feature type="transmembrane region" description="Helical" evidence="6">
    <location>
        <begin position="66"/>
        <end position="87"/>
    </location>
</feature>
<dbReference type="AlphaFoldDB" id="A0A4V1BZL6"/>
<feature type="transmembrane region" description="Helical" evidence="6">
    <location>
        <begin position="41"/>
        <end position="60"/>
    </location>
</feature>
<comment type="subcellular location">
    <subcellularLocation>
        <location evidence="1">Endomembrane system</location>
        <topology evidence="1">Multi-pass membrane protein</topology>
    </subcellularLocation>
</comment>
<feature type="transmembrane region" description="Helical" evidence="6">
    <location>
        <begin position="382"/>
        <end position="403"/>
    </location>
</feature>
<dbReference type="EMBL" id="CP038636">
    <property type="protein sequence ID" value="QBY55752.1"/>
    <property type="molecule type" value="Genomic_DNA"/>
</dbReference>
<name>A0A4V1BZL6_9BURK</name>
<evidence type="ECO:0000313" key="9">
    <source>
        <dbReference type="Proteomes" id="UP000295294"/>
    </source>
</evidence>
<evidence type="ECO:0000259" key="7">
    <source>
        <dbReference type="PROSITE" id="PS50850"/>
    </source>
</evidence>
<feature type="transmembrane region" description="Helical" evidence="6">
    <location>
        <begin position="160"/>
        <end position="183"/>
    </location>
</feature>
<keyword evidence="5 6" id="KW-0472">Membrane</keyword>
<dbReference type="PANTHER" id="PTHR23519">
    <property type="entry name" value="AUTOPHAGY-RELATED PROTEIN 22"/>
    <property type="match status" value="1"/>
</dbReference>
<keyword evidence="2" id="KW-0813">Transport</keyword>
<accession>A0A4V1BZL6</accession>
<dbReference type="GO" id="GO:0022857">
    <property type="term" value="F:transmembrane transporter activity"/>
    <property type="evidence" value="ECO:0007669"/>
    <property type="project" value="InterPro"/>
</dbReference>
<evidence type="ECO:0000256" key="6">
    <source>
        <dbReference type="SAM" id="Phobius"/>
    </source>
</evidence>
<dbReference type="Pfam" id="PF11700">
    <property type="entry name" value="ATG22"/>
    <property type="match status" value="1"/>
</dbReference>
<dbReference type="SUPFAM" id="SSF103473">
    <property type="entry name" value="MFS general substrate transporter"/>
    <property type="match status" value="1"/>
</dbReference>
<evidence type="ECO:0000256" key="2">
    <source>
        <dbReference type="ARBA" id="ARBA00022448"/>
    </source>
</evidence>
<evidence type="ECO:0000256" key="1">
    <source>
        <dbReference type="ARBA" id="ARBA00004127"/>
    </source>
</evidence>
<feature type="transmembrane region" description="Helical" evidence="6">
    <location>
        <begin position="124"/>
        <end position="148"/>
    </location>
</feature>
<dbReference type="InterPro" id="IPR050495">
    <property type="entry name" value="ATG22/LtaA_families"/>
</dbReference>
<feature type="domain" description="Major facilitator superfamily (MFS) profile" evidence="7">
    <location>
        <begin position="258"/>
        <end position="465"/>
    </location>
</feature>
<dbReference type="GO" id="GO:0012505">
    <property type="term" value="C:endomembrane system"/>
    <property type="evidence" value="ECO:0007669"/>
    <property type="project" value="UniProtKB-SubCell"/>
</dbReference>